<reference evidence="3" key="1">
    <citation type="submission" date="2018-04" db="EMBL/GenBank/DDBJ databases">
        <title>Transcriptome of Schizaphis graminum biotype I.</title>
        <authorList>
            <person name="Scully E.D."/>
            <person name="Geib S.M."/>
            <person name="Palmer N.A."/>
            <person name="Koch K."/>
            <person name="Bradshaw J."/>
            <person name="Heng-Moss T."/>
            <person name="Sarath G."/>
        </authorList>
    </citation>
    <scope>NUCLEOTIDE SEQUENCE</scope>
</reference>
<feature type="domain" description="Reverse transcriptase" evidence="1">
    <location>
        <begin position="484"/>
        <end position="741"/>
    </location>
</feature>
<evidence type="ECO:0000259" key="1">
    <source>
        <dbReference type="PROSITE" id="PS50878"/>
    </source>
</evidence>
<protein>
    <submittedName>
        <fullName evidence="3">Putative RNA-directed DNA polymerase</fullName>
    </submittedName>
</protein>
<dbReference type="Pfam" id="PF14529">
    <property type="entry name" value="Exo_endo_phos_2"/>
    <property type="match status" value="1"/>
</dbReference>
<dbReference type="EMBL" id="GGMR01002656">
    <property type="protein sequence ID" value="MBY15275.1"/>
    <property type="molecule type" value="Transcribed_RNA"/>
</dbReference>
<dbReference type="GO" id="GO:0004523">
    <property type="term" value="F:RNA-DNA hybrid ribonuclease activity"/>
    <property type="evidence" value="ECO:0007669"/>
    <property type="project" value="InterPro"/>
</dbReference>
<dbReference type="InterPro" id="IPR012337">
    <property type="entry name" value="RNaseH-like_sf"/>
</dbReference>
<dbReference type="InterPro" id="IPR005135">
    <property type="entry name" value="Endo/exonuclease/phosphatase"/>
</dbReference>
<keyword evidence="3" id="KW-0808">Transferase</keyword>
<dbReference type="InterPro" id="IPR052560">
    <property type="entry name" value="RdDP_mobile_element"/>
</dbReference>
<dbReference type="SUPFAM" id="SSF56672">
    <property type="entry name" value="DNA/RNA polymerases"/>
    <property type="match status" value="1"/>
</dbReference>
<dbReference type="InterPro" id="IPR000477">
    <property type="entry name" value="RT_dom"/>
</dbReference>
<dbReference type="PROSITE" id="PS50878">
    <property type="entry name" value="RT_POL"/>
    <property type="match status" value="1"/>
</dbReference>
<dbReference type="Gene3D" id="3.60.10.10">
    <property type="entry name" value="Endonuclease/exonuclease/phosphatase"/>
    <property type="match status" value="1"/>
</dbReference>
<dbReference type="InterPro" id="IPR043502">
    <property type="entry name" value="DNA/RNA_pol_sf"/>
</dbReference>
<dbReference type="AlphaFoldDB" id="A0A2S2NDR5"/>
<gene>
    <name evidence="3" type="primary">RTase_38</name>
    <name evidence="3" type="ORF">g.44441</name>
</gene>
<dbReference type="Pfam" id="PF00078">
    <property type="entry name" value="RVT_1"/>
    <property type="match status" value="1"/>
</dbReference>
<feature type="domain" description="RNase H type-1" evidence="2">
    <location>
        <begin position="960"/>
        <end position="1085"/>
    </location>
</feature>
<dbReference type="Gene3D" id="3.30.420.10">
    <property type="entry name" value="Ribonuclease H-like superfamily/Ribonuclease H"/>
    <property type="match status" value="1"/>
</dbReference>
<evidence type="ECO:0000259" key="2">
    <source>
        <dbReference type="PROSITE" id="PS50879"/>
    </source>
</evidence>
<organism evidence="3">
    <name type="scientific">Schizaphis graminum</name>
    <name type="common">Green bug aphid</name>
    <dbReference type="NCBI Taxonomy" id="13262"/>
    <lineage>
        <taxon>Eukaryota</taxon>
        <taxon>Metazoa</taxon>
        <taxon>Ecdysozoa</taxon>
        <taxon>Arthropoda</taxon>
        <taxon>Hexapoda</taxon>
        <taxon>Insecta</taxon>
        <taxon>Pterygota</taxon>
        <taxon>Neoptera</taxon>
        <taxon>Paraneoptera</taxon>
        <taxon>Hemiptera</taxon>
        <taxon>Sternorrhyncha</taxon>
        <taxon>Aphidomorpha</taxon>
        <taxon>Aphidoidea</taxon>
        <taxon>Aphididae</taxon>
        <taxon>Aphidini</taxon>
        <taxon>Schizaphis</taxon>
    </lineage>
</organism>
<dbReference type="InterPro" id="IPR036397">
    <property type="entry name" value="RNaseH_sf"/>
</dbReference>
<proteinExistence type="predicted"/>
<name>A0A2S2NDR5_SCHGA</name>
<evidence type="ECO:0000313" key="3">
    <source>
        <dbReference type="EMBL" id="MBY15275.1"/>
    </source>
</evidence>
<dbReference type="CDD" id="cd01650">
    <property type="entry name" value="RT_nLTR_like"/>
    <property type="match status" value="1"/>
</dbReference>
<dbReference type="GO" id="GO:0042575">
    <property type="term" value="C:DNA polymerase complex"/>
    <property type="evidence" value="ECO:0007669"/>
    <property type="project" value="UniProtKB-ARBA"/>
</dbReference>
<keyword evidence="3" id="KW-0695">RNA-directed DNA polymerase</keyword>
<dbReference type="PROSITE" id="PS50879">
    <property type="entry name" value="RNASE_H_1"/>
    <property type="match status" value="1"/>
</dbReference>
<dbReference type="GO" id="GO:0003964">
    <property type="term" value="F:RNA-directed DNA polymerase activity"/>
    <property type="evidence" value="ECO:0007669"/>
    <property type="project" value="UniProtKB-KW"/>
</dbReference>
<dbReference type="SUPFAM" id="SSF56219">
    <property type="entry name" value="DNase I-like"/>
    <property type="match status" value="1"/>
</dbReference>
<accession>A0A2S2NDR5</accession>
<dbReference type="InterPro" id="IPR036691">
    <property type="entry name" value="Endo/exonu/phosph_ase_sf"/>
</dbReference>
<dbReference type="GO" id="GO:0003676">
    <property type="term" value="F:nucleic acid binding"/>
    <property type="evidence" value="ECO:0007669"/>
    <property type="project" value="InterPro"/>
</dbReference>
<dbReference type="SUPFAM" id="SSF53098">
    <property type="entry name" value="Ribonuclease H-like"/>
    <property type="match status" value="1"/>
</dbReference>
<dbReference type="PANTHER" id="PTHR36688">
    <property type="entry name" value="ENDO/EXONUCLEASE/PHOSPHATASE DOMAIN-CONTAINING PROTEIN"/>
    <property type="match status" value="1"/>
</dbReference>
<dbReference type="CDD" id="cd09276">
    <property type="entry name" value="Rnase_HI_RT_non_LTR"/>
    <property type="match status" value="1"/>
</dbReference>
<dbReference type="PANTHER" id="PTHR36688:SF2">
    <property type="entry name" value="ENDONUCLEASE_EXONUCLEASE_PHOSPHATASE DOMAIN-CONTAINING PROTEIN"/>
    <property type="match status" value="1"/>
</dbReference>
<keyword evidence="3" id="KW-0548">Nucleotidyltransferase</keyword>
<sequence>MTSFIQWNINGFYKRSVGISRIIYDLQPTILCFQETNLKNNHSASIKNYKGYFKNRNHALRASGGVATFIKETIDSENIPILSDYEVIATLVKFHKPLIICNIYIPDSKILSKQHLKNIINQLPKPFILLGDFNSRNTAWGCAHTDHRGQLIEEFLEDEALILLNNNEPTRHNVSNGNFSAIDLSITNTNSSTLFDWQVLTAYSDSDHWPIGIQYHNHVNPKKHSTKWNIKNANWDLFSEKIEYELTQNPFNLNINANQLEIDSIISSFTNIILDAANLSIGLKTYQNTKKTVPWWNKECQQAIKTYKKSLNHYKKTKSTTDHIQLKKNRAIARYITKKSKTLSWQNFTSSIKHKIPPNIIWNKINSIRGNQYNTIPDTLLYNQEKIISTQNATESFAHFFHKNNSDENYNSDFITLRNNSPDIPESPSNQINEDLNRYLDNSELLTALQSCSSKSPGPDNIPYIFIKNLPQMALKILLQIYNILWTQGIFPNQWRNANIIPIPKPNKSKFDIDNYRPISLISTLSKLIEKIINKRLIWFLESSKFITKEQCGFRKNHSTIDALTTLHTDICSAYRRNQHLITIALDISKAYDTVWKKRVLTILHSWKINGNLFNFIKNFLTDRTFNVKIYDKISSTHSIDNGLPQGSVLSVTLFLVAINDICKNLPSPVKYILFADDCNIYCSGTQIKTTTHFLQQALDSLSKWSHKTGFSFSPTKTQCIIFNKKNNDPQPVINFMNTQLSFTNSIRILGLTFDTKLTWRPHLKKLKTECQSRLRIIKILGNSTWGSDTKSLTTIYKALILSLIDYGDIIFNSAKKKDLNTLDPIHNQGIRLAIGAFRTSPVDSILFYAGEPPLQYRRHSHILKYVTKIKNLTNHITENIIHSHLPTNILPSRNTVFENFKIISNNLDFQSQPLSKIQPPLPPWLWSPKINTQLAEYCKHNTDSRIILNRFAEIMSQQFPNYTQIYTDASKSKNGVGFSVITDWEDHLFKLPSSFSIYTAETHAIHQALLIISTSNPTNCHIIISDSLSALTAISNPYPKNELIQHIQKLISEINTPTCFMWVPSHIGIPGNEKADTTAYEAITSPQSIKISSSPSSEIFGTIHQKIMEEWQLFWENIPLTNKLRNTKLLVKKLNYPPGTKRKDEVTVTRAKIGHSYLTHVHLIKQEPAPICDTCNVTLSIEHIVITCPKYTEARKILQNPVSLYQAFKDENTAAISTFFHNINTKHPL</sequence>
<dbReference type="InterPro" id="IPR002156">
    <property type="entry name" value="RNaseH_domain"/>
</dbReference>